<accession>A0A4U0TJK9</accession>
<dbReference type="EMBL" id="NAJL01000092">
    <property type="protein sequence ID" value="TKA21937.1"/>
    <property type="molecule type" value="Genomic_DNA"/>
</dbReference>
<dbReference type="AlphaFoldDB" id="A0A4U0TJK9"/>
<proteinExistence type="predicted"/>
<keyword evidence="2" id="KW-1185">Reference proteome</keyword>
<dbReference type="Proteomes" id="UP000308549">
    <property type="component" value="Unassembled WGS sequence"/>
</dbReference>
<evidence type="ECO:0000313" key="2">
    <source>
        <dbReference type="Proteomes" id="UP000308549"/>
    </source>
</evidence>
<sequence>MAYEPTMTPYQAQIDLHYNAAGPLGVLGIGSRGQYPWYNQPYDPYYGGGGGGGGGVDIDDYIEDVQRALALGQISMLQYIMQMSQLACLGWGESGLGLGEGWAGWVGSEAWVDWEGA</sequence>
<protein>
    <submittedName>
        <fullName evidence="1">Uncharacterized protein</fullName>
    </submittedName>
</protein>
<reference evidence="1 2" key="1">
    <citation type="submission" date="2017-03" db="EMBL/GenBank/DDBJ databases">
        <title>Genomes of endolithic fungi from Antarctica.</title>
        <authorList>
            <person name="Coleine C."/>
            <person name="Masonjones S."/>
            <person name="Stajich J.E."/>
        </authorList>
    </citation>
    <scope>NUCLEOTIDE SEQUENCE [LARGE SCALE GENOMIC DNA]</scope>
    <source>
        <strain evidence="1 2">CCFEE 6315</strain>
    </source>
</reference>
<organism evidence="1 2">
    <name type="scientific">Salinomyces thailandicus</name>
    <dbReference type="NCBI Taxonomy" id="706561"/>
    <lineage>
        <taxon>Eukaryota</taxon>
        <taxon>Fungi</taxon>
        <taxon>Dikarya</taxon>
        <taxon>Ascomycota</taxon>
        <taxon>Pezizomycotina</taxon>
        <taxon>Dothideomycetes</taxon>
        <taxon>Dothideomycetidae</taxon>
        <taxon>Mycosphaerellales</taxon>
        <taxon>Teratosphaeriaceae</taxon>
        <taxon>Salinomyces</taxon>
    </lineage>
</organism>
<gene>
    <name evidence="1" type="ORF">B0A50_08674</name>
</gene>
<evidence type="ECO:0000313" key="1">
    <source>
        <dbReference type="EMBL" id="TKA21937.1"/>
    </source>
</evidence>
<name>A0A4U0TJK9_9PEZI</name>
<comment type="caution">
    <text evidence="1">The sequence shown here is derived from an EMBL/GenBank/DDBJ whole genome shotgun (WGS) entry which is preliminary data.</text>
</comment>